<reference evidence="1 2" key="1">
    <citation type="submission" date="2024-08" db="EMBL/GenBank/DDBJ databases">
        <authorList>
            <person name="Cucini C."/>
            <person name="Frati F."/>
        </authorList>
    </citation>
    <scope>NUCLEOTIDE SEQUENCE [LARGE SCALE GENOMIC DNA]</scope>
</reference>
<protein>
    <submittedName>
        <fullName evidence="1">Uncharacterized protein</fullName>
    </submittedName>
</protein>
<evidence type="ECO:0000313" key="1">
    <source>
        <dbReference type="EMBL" id="CAL8114862.1"/>
    </source>
</evidence>
<organism evidence="1 2">
    <name type="scientific">Orchesella dallaii</name>
    <dbReference type="NCBI Taxonomy" id="48710"/>
    <lineage>
        <taxon>Eukaryota</taxon>
        <taxon>Metazoa</taxon>
        <taxon>Ecdysozoa</taxon>
        <taxon>Arthropoda</taxon>
        <taxon>Hexapoda</taxon>
        <taxon>Collembola</taxon>
        <taxon>Entomobryomorpha</taxon>
        <taxon>Entomobryoidea</taxon>
        <taxon>Orchesellidae</taxon>
        <taxon>Orchesellinae</taxon>
        <taxon>Orchesella</taxon>
    </lineage>
</organism>
<gene>
    <name evidence="1" type="ORF">ODALV1_LOCUS16635</name>
</gene>
<dbReference type="EMBL" id="CAXLJM020000051">
    <property type="protein sequence ID" value="CAL8114862.1"/>
    <property type="molecule type" value="Genomic_DNA"/>
</dbReference>
<keyword evidence="2" id="KW-1185">Reference proteome</keyword>
<name>A0ABP1R2V1_9HEXA</name>
<dbReference type="Proteomes" id="UP001642540">
    <property type="component" value="Unassembled WGS sequence"/>
</dbReference>
<sequence>MNVSVSSNGNGKLDLKIKISISQDRDVEMPSPSTAMNSACQMDISSHRAKEHVTTRVNLNVNALQPVEIEMELGGKKDEELQKKKDQTVVPDGERKTLMREVRKVRSKRPGQSRIPRLPPLRAFARGSRRQPCLNI</sequence>
<proteinExistence type="predicted"/>
<comment type="caution">
    <text evidence="1">The sequence shown here is derived from an EMBL/GenBank/DDBJ whole genome shotgun (WGS) entry which is preliminary data.</text>
</comment>
<accession>A0ABP1R2V1</accession>
<evidence type="ECO:0000313" key="2">
    <source>
        <dbReference type="Proteomes" id="UP001642540"/>
    </source>
</evidence>